<protein>
    <submittedName>
        <fullName evidence="3">Uncharacterized protein</fullName>
    </submittedName>
</protein>
<gene>
    <name evidence="2" type="ORF">CLEP1334_LOCUS23396</name>
    <name evidence="3" type="ORF">CLEP1334_LOCUS23397</name>
</gene>
<keyword evidence="1" id="KW-0812">Transmembrane</keyword>
<dbReference type="GO" id="GO:0016020">
    <property type="term" value="C:membrane"/>
    <property type="evidence" value="ECO:0007669"/>
    <property type="project" value="TreeGrafter"/>
</dbReference>
<feature type="transmembrane region" description="Helical" evidence="1">
    <location>
        <begin position="17"/>
        <end position="36"/>
    </location>
</feature>
<evidence type="ECO:0000313" key="2">
    <source>
        <dbReference type="EMBL" id="CAD8548106.1"/>
    </source>
</evidence>
<proteinExistence type="predicted"/>
<feature type="transmembrane region" description="Helical" evidence="1">
    <location>
        <begin position="264"/>
        <end position="285"/>
    </location>
</feature>
<keyword evidence="1" id="KW-0472">Membrane</keyword>
<name>A0A6U5LZA2_9EUKA</name>
<feature type="transmembrane region" description="Helical" evidence="1">
    <location>
        <begin position="214"/>
        <end position="235"/>
    </location>
</feature>
<dbReference type="EMBL" id="HBER01046663">
    <property type="protein sequence ID" value="CAD8548106.1"/>
    <property type="molecule type" value="Transcribed_RNA"/>
</dbReference>
<organism evidence="3">
    <name type="scientific">Calcidiscus leptoporus</name>
    <dbReference type="NCBI Taxonomy" id="127549"/>
    <lineage>
        <taxon>Eukaryota</taxon>
        <taxon>Haptista</taxon>
        <taxon>Haptophyta</taxon>
        <taxon>Prymnesiophyceae</taxon>
        <taxon>Coccolithales</taxon>
        <taxon>Calcidiscaceae</taxon>
        <taxon>Calcidiscus</taxon>
    </lineage>
</organism>
<dbReference type="InterPro" id="IPR022127">
    <property type="entry name" value="STIMATE/YPL162C"/>
</dbReference>
<dbReference type="PANTHER" id="PTHR31735:SF1">
    <property type="entry name" value="VACUOLAR MEMBRANE PROTEIN YPL162C"/>
    <property type="match status" value="1"/>
</dbReference>
<sequence>MVGEEECTLFAGASGKLVFVTLTLVAFLSYIVIFACRQGRTDTRSWKVFLLDLCKMGAGQACAYAVNVLNAHRNAKGSHSDASEHLDAVSWYLPTFLNDEVIAVPLGISLWHVFLATVRRLGHTRPELVWVEALRQSGRYYADEKQEQAPDSQSSRQSTADEIALVPETAVACGLVGEAAIRSCGAMEALIGRVCRSSCESNEQVRYDWWLVQLSFWVCCVAISRLLGGLFVPLVKLLAADSSPYLLMARWIYELPWTCSLKRWTFAGLFRIVIDVVQLALVDWFNKFRRRVTTLTTPMLPASSGS</sequence>
<dbReference type="AlphaFoldDB" id="A0A6U5LZA2"/>
<evidence type="ECO:0000313" key="3">
    <source>
        <dbReference type="EMBL" id="CAD8548107.1"/>
    </source>
</evidence>
<dbReference type="PANTHER" id="PTHR31735">
    <property type="entry name" value="VACUOLAR MEMBRANE PROTEIN YPL162C"/>
    <property type="match status" value="1"/>
</dbReference>
<evidence type="ECO:0000256" key="1">
    <source>
        <dbReference type="SAM" id="Phobius"/>
    </source>
</evidence>
<reference evidence="3" key="1">
    <citation type="submission" date="2021-01" db="EMBL/GenBank/DDBJ databases">
        <authorList>
            <person name="Corre E."/>
            <person name="Pelletier E."/>
            <person name="Niang G."/>
            <person name="Scheremetjew M."/>
            <person name="Finn R."/>
            <person name="Kale V."/>
            <person name="Holt S."/>
            <person name="Cochrane G."/>
            <person name="Meng A."/>
            <person name="Brown T."/>
            <person name="Cohen L."/>
        </authorList>
    </citation>
    <scope>NUCLEOTIDE SEQUENCE</scope>
    <source>
        <strain evidence="3">RCC1130</strain>
    </source>
</reference>
<dbReference type="EMBL" id="HBER01046664">
    <property type="protein sequence ID" value="CAD8548107.1"/>
    <property type="molecule type" value="Transcribed_RNA"/>
</dbReference>
<accession>A0A6U5LZA2</accession>
<keyword evidence="1" id="KW-1133">Transmembrane helix</keyword>